<dbReference type="OrthoDB" id="3932667at2759"/>
<reference evidence="1" key="1">
    <citation type="journal article" date="2020" name="Stud. Mycol.">
        <title>101 Dothideomycetes genomes: a test case for predicting lifestyles and emergence of pathogens.</title>
        <authorList>
            <person name="Haridas S."/>
            <person name="Albert R."/>
            <person name="Binder M."/>
            <person name="Bloem J."/>
            <person name="Labutti K."/>
            <person name="Salamov A."/>
            <person name="Andreopoulos B."/>
            <person name="Baker S."/>
            <person name="Barry K."/>
            <person name="Bills G."/>
            <person name="Bluhm B."/>
            <person name="Cannon C."/>
            <person name="Castanera R."/>
            <person name="Culley D."/>
            <person name="Daum C."/>
            <person name="Ezra D."/>
            <person name="Gonzalez J."/>
            <person name="Henrissat B."/>
            <person name="Kuo A."/>
            <person name="Liang C."/>
            <person name="Lipzen A."/>
            <person name="Lutzoni F."/>
            <person name="Magnuson J."/>
            <person name="Mondo S."/>
            <person name="Nolan M."/>
            <person name="Ohm R."/>
            <person name="Pangilinan J."/>
            <person name="Park H.-J."/>
            <person name="Ramirez L."/>
            <person name="Alfaro M."/>
            <person name="Sun H."/>
            <person name="Tritt A."/>
            <person name="Yoshinaga Y."/>
            <person name="Zwiers L.-H."/>
            <person name="Turgeon B."/>
            <person name="Goodwin S."/>
            <person name="Spatafora J."/>
            <person name="Crous P."/>
            <person name="Grigoriev I."/>
        </authorList>
    </citation>
    <scope>NUCLEOTIDE SEQUENCE</scope>
    <source>
        <strain evidence="1">CBS 116435</strain>
    </source>
</reference>
<evidence type="ECO:0000313" key="2">
    <source>
        <dbReference type="Proteomes" id="UP000799441"/>
    </source>
</evidence>
<dbReference type="Proteomes" id="UP000799441">
    <property type="component" value="Unassembled WGS sequence"/>
</dbReference>
<proteinExistence type="predicted"/>
<organism evidence="1 2">
    <name type="scientific">Polychaeton citri CBS 116435</name>
    <dbReference type="NCBI Taxonomy" id="1314669"/>
    <lineage>
        <taxon>Eukaryota</taxon>
        <taxon>Fungi</taxon>
        <taxon>Dikarya</taxon>
        <taxon>Ascomycota</taxon>
        <taxon>Pezizomycotina</taxon>
        <taxon>Dothideomycetes</taxon>
        <taxon>Dothideomycetidae</taxon>
        <taxon>Capnodiales</taxon>
        <taxon>Capnodiaceae</taxon>
        <taxon>Polychaeton</taxon>
    </lineage>
</organism>
<gene>
    <name evidence="1" type="ORF">K431DRAFT_316945</name>
</gene>
<evidence type="ECO:0000313" key="1">
    <source>
        <dbReference type="EMBL" id="KAF2715826.1"/>
    </source>
</evidence>
<sequence>MTISVQDKILHVDNTTFKEEYKVLLTWRRGQVKGSSDQNFTFLLWTHKNNQDVRVNDEGLPWSMERDSLFDDGQEEIRKPGRKIVGEMKLGSIKARLTPWAPELRSSSFSACHLVEPKLLKEMCDAIVTLTDCLALERGSELQHKNSGIVLGQKKIIMSLSRLIQISEKPL</sequence>
<dbReference type="AlphaFoldDB" id="A0A9P4PZX0"/>
<keyword evidence="2" id="KW-1185">Reference proteome</keyword>
<comment type="caution">
    <text evidence="1">The sequence shown here is derived from an EMBL/GenBank/DDBJ whole genome shotgun (WGS) entry which is preliminary data.</text>
</comment>
<protein>
    <submittedName>
        <fullName evidence="1">Uncharacterized protein</fullName>
    </submittedName>
</protein>
<name>A0A9P4PZX0_9PEZI</name>
<dbReference type="EMBL" id="MU004024">
    <property type="protein sequence ID" value="KAF2715826.1"/>
    <property type="molecule type" value="Genomic_DNA"/>
</dbReference>
<accession>A0A9P4PZX0</accession>